<organism evidence="2 3">
    <name type="scientific">Azomonas agilis</name>
    <dbReference type="NCBI Taxonomy" id="116849"/>
    <lineage>
        <taxon>Bacteria</taxon>
        <taxon>Pseudomonadati</taxon>
        <taxon>Pseudomonadota</taxon>
        <taxon>Gammaproteobacteria</taxon>
        <taxon>Pseudomonadales</taxon>
        <taxon>Pseudomonadaceae</taxon>
        <taxon>Azomonas</taxon>
    </lineage>
</organism>
<keyword evidence="3" id="KW-1185">Reference proteome</keyword>
<evidence type="ECO:0000256" key="1">
    <source>
        <dbReference type="SAM" id="MobiDB-lite"/>
    </source>
</evidence>
<dbReference type="EMBL" id="VLKG01000017">
    <property type="protein sequence ID" value="TWH63869.1"/>
    <property type="molecule type" value="Genomic_DNA"/>
</dbReference>
<feature type="region of interest" description="Disordered" evidence="1">
    <location>
        <begin position="1"/>
        <end position="27"/>
    </location>
</feature>
<gene>
    <name evidence="2" type="ORF">LX59_03033</name>
</gene>
<reference evidence="2 3" key="1">
    <citation type="submission" date="2019-07" db="EMBL/GenBank/DDBJ databases">
        <title>Genomic Encyclopedia of Type Strains, Phase I: the one thousand microbial genomes (KMG-I) project.</title>
        <authorList>
            <person name="Kyrpides N."/>
        </authorList>
    </citation>
    <scope>NUCLEOTIDE SEQUENCE [LARGE SCALE GENOMIC DNA]</scope>
    <source>
        <strain evidence="2 3">DSM 375</strain>
    </source>
</reference>
<protein>
    <submittedName>
        <fullName evidence="2">Uncharacterized protein</fullName>
    </submittedName>
</protein>
<accession>A0A562HYL4</accession>
<sequence>MQHPIQILSSSAFMGHDPTTSNQEQGSSKHIIQQIILVSLLITSTLRPLIGRPQRLHQQR</sequence>
<proteinExistence type="predicted"/>
<comment type="caution">
    <text evidence="2">The sequence shown here is derived from an EMBL/GenBank/DDBJ whole genome shotgun (WGS) entry which is preliminary data.</text>
</comment>
<dbReference type="Proteomes" id="UP000319627">
    <property type="component" value="Unassembled WGS sequence"/>
</dbReference>
<name>A0A562HYL4_9GAMM</name>
<evidence type="ECO:0000313" key="3">
    <source>
        <dbReference type="Proteomes" id="UP000319627"/>
    </source>
</evidence>
<dbReference type="AlphaFoldDB" id="A0A562HYL4"/>
<evidence type="ECO:0000313" key="2">
    <source>
        <dbReference type="EMBL" id="TWH63869.1"/>
    </source>
</evidence>
<feature type="compositionally biased region" description="Polar residues" evidence="1">
    <location>
        <begin position="7"/>
        <end position="27"/>
    </location>
</feature>